<keyword evidence="4" id="KW-1185">Reference proteome</keyword>
<name>A0A2U1ZVP6_9MICO</name>
<evidence type="ECO:0000259" key="2">
    <source>
        <dbReference type="Pfam" id="PF01243"/>
    </source>
</evidence>
<dbReference type="InterPro" id="IPR052019">
    <property type="entry name" value="F420H2_bilvrd_red/Heme_oxyg"/>
</dbReference>
<dbReference type="Proteomes" id="UP000245166">
    <property type="component" value="Unassembled WGS sequence"/>
</dbReference>
<proteinExistence type="predicted"/>
<dbReference type="RefSeq" id="WP_109229422.1">
    <property type="nucleotide sequence ID" value="NZ_PYHR01000002.1"/>
</dbReference>
<reference evidence="3 4" key="1">
    <citation type="submission" date="2018-03" db="EMBL/GenBank/DDBJ databases">
        <title>Genome assembly of novel Miniimonas species PCH200.</title>
        <authorList>
            <person name="Thakur V."/>
            <person name="Kumar V."/>
            <person name="Singh D."/>
        </authorList>
    </citation>
    <scope>NUCLEOTIDE SEQUENCE [LARGE SCALE GENOMIC DNA]</scope>
    <source>
        <strain evidence="3 4">PCH200</strain>
    </source>
</reference>
<comment type="caution">
    <text evidence="3">The sequence shown here is derived from an EMBL/GenBank/DDBJ whole genome shotgun (WGS) entry which is preliminary data.</text>
</comment>
<evidence type="ECO:0000313" key="4">
    <source>
        <dbReference type="Proteomes" id="UP000245166"/>
    </source>
</evidence>
<feature type="domain" description="Pyridoxamine 5'-phosphate oxidase N-terminal" evidence="2">
    <location>
        <begin position="18"/>
        <end position="124"/>
    </location>
</feature>
<dbReference type="Pfam" id="PF01243">
    <property type="entry name" value="PNPOx_N"/>
    <property type="match status" value="1"/>
</dbReference>
<dbReference type="Gene3D" id="2.30.110.10">
    <property type="entry name" value="Electron Transport, Fmn-binding Protein, Chain A"/>
    <property type="match status" value="1"/>
</dbReference>
<evidence type="ECO:0000256" key="1">
    <source>
        <dbReference type="ARBA" id="ARBA00023002"/>
    </source>
</evidence>
<dbReference type="InterPro" id="IPR012349">
    <property type="entry name" value="Split_barrel_FMN-bd"/>
</dbReference>
<evidence type="ECO:0000313" key="3">
    <source>
        <dbReference type="EMBL" id="PWD51041.1"/>
    </source>
</evidence>
<dbReference type="GO" id="GO:0016627">
    <property type="term" value="F:oxidoreductase activity, acting on the CH-CH group of donors"/>
    <property type="evidence" value="ECO:0007669"/>
    <property type="project" value="TreeGrafter"/>
</dbReference>
<dbReference type="GO" id="GO:0070967">
    <property type="term" value="F:coenzyme F420 binding"/>
    <property type="evidence" value="ECO:0007669"/>
    <property type="project" value="TreeGrafter"/>
</dbReference>
<dbReference type="PANTHER" id="PTHR35176:SF4">
    <property type="entry name" value="PYRIDOXAMINE 5'-PHOSPHATE OXIDASE-RELATED FMN-BINDING"/>
    <property type="match status" value="1"/>
</dbReference>
<sequence>MTAFTFDPENDAHAKALGMLERDLIAWIVTTAEDGSPRAVPVWFFWHDGRLSILSEPGSHKVAHVRRGSPVLVHLQAGGPFGDDVVVLRGSAEVLDRGTLSWLEDHREAYSAKYAEAIEAYGMPIEDIVEKFSTVLTFTPEHLLAW</sequence>
<organism evidence="3 4">
    <name type="scientific">Serinibacter arcticus</name>
    <dbReference type="NCBI Taxonomy" id="1655435"/>
    <lineage>
        <taxon>Bacteria</taxon>
        <taxon>Bacillati</taxon>
        <taxon>Actinomycetota</taxon>
        <taxon>Actinomycetes</taxon>
        <taxon>Micrococcales</taxon>
        <taxon>Beutenbergiaceae</taxon>
        <taxon>Serinibacter</taxon>
    </lineage>
</organism>
<dbReference type="EMBL" id="PYHR01000002">
    <property type="protein sequence ID" value="PWD51041.1"/>
    <property type="molecule type" value="Genomic_DNA"/>
</dbReference>
<dbReference type="OrthoDB" id="157302at2"/>
<keyword evidence="1" id="KW-0560">Oxidoreductase</keyword>
<accession>A0A2U1ZVP6</accession>
<protein>
    <recommendedName>
        <fullName evidence="2">Pyridoxamine 5'-phosphate oxidase N-terminal domain-containing protein</fullName>
    </recommendedName>
</protein>
<dbReference type="InterPro" id="IPR011576">
    <property type="entry name" value="Pyridox_Oxase_N"/>
</dbReference>
<gene>
    <name evidence="3" type="ORF">C8046_10670</name>
</gene>
<dbReference type="GO" id="GO:0005829">
    <property type="term" value="C:cytosol"/>
    <property type="evidence" value="ECO:0007669"/>
    <property type="project" value="TreeGrafter"/>
</dbReference>
<dbReference type="SUPFAM" id="SSF50475">
    <property type="entry name" value="FMN-binding split barrel"/>
    <property type="match status" value="1"/>
</dbReference>
<dbReference type="PANTHER" id="PTHR35176">
    <property type="entry name" value="HEME OXYGENASE HI_0854-RELATED"/>
    <property type="match status" value="1"/>
</dbReference>
<dbReference type="AlphaFoldDB" id="A0A2U1ZVP6"/>